<protein>
    <recommendedName>
        <fullName evidence="9">ABC transmembrane type-1 domain-containing protein</fullName>
    </recommendedName>
</protein>
<dbReference type="AlphaFoldDB" id="A0A7R9HCA4"/>
<proteinExistence type="predicted"/>
<name>A0A7R9HCA4_TIMPO</name>
<keyword evidence="2 8" id="KW-0812">Transmembrane</keyword>
<dbReference type="Pfam" id="PF00664">
    <property type="entry name" value="ABC_membrane"/>
    <property type="match status" value="1"/>
</dbReference>
<gene>
    <name evidence="10" type="ORF">TPSB3V08_LOCUS10838</name>
</gene>
<dbReference type="Gene3D" id="1.20.1560.10">
    <property type="entry name" value="ABC transporter type 1, transmembrane domain"/>
    <property type="match status" value="1"/>
</dbReference>
<feature type="transmembrane region" description="Helical" evidence="8">
    <location>
        <begin position="123"/>
        <end position="142"/>
    </location>
</feature>
<evidence type="ECO:0000256" key="7">
    <source>
        <dbReference type="SAM" id="MobiDB-lite"/>
    </source>
</evidence>
<evidence type="ECO:0000256" key="3">
    <source>
        <dbReference type="ARBA" id="ARBA00022741"/>
    </source>
</evidence>
<keyword evidence="1" id="KW-0813">Transport</keyword>
<evidence type="ECO:0000259" key="9">
    <source>
        <dbReference type="PROSITE" id="PS50929"/>
    </source>
</evidence>
<accession>A0A7R9HCA4</accession>
<evidence type="ECO:0000256" key="6">
    <source>
        <dbReference type="ARBA" id="ARBA00023136"/>
    </source>
</evidence>
<evidence type="ECO:0000256" key="5">
    <source>
        <dbReference type="ARBA" id="ARBA00022989"/>
    </source>
</evidence>
<evidence type="ECO:0000256" key="2">
    <source>
        <dbReference type="ARBA" id="ARBA00022692"/>
    </source>
</evidence>
<dbReference type="InterPro" id="IPR036640">
    <property type="entry name" value="ABC1_TM_sf"/>
</dbReference>
<evidence type="ECO:0000256" key="4">
    <source>
        <dbReference type="ARBA" id="ARBA00022840"/>
    </source>
</evidence>
<dbReference type="SUPFAM" id="SSF90123">
    <property type="entry name" value="ABC transporter transmembrane region"/>
    <property type="match status" value="1"/>
</dbReference>
<feature type="domain" description="ABC transmembrane type-1" evidence="9">
    <location>
        <begin position="51"/>
        <end position="214"/>
    </location>
</feature>
<dbReference type="GO" id="GO:0140359">
    <property type="term" value="F:ABC-type transporter activity"/>
    <property type="evidence" value="ECO:0007669"/>
    <property type="project" value="InterPro"/>
</dbReference>
<feature type="region of interest" description="Disordered" evidence="7">
    <location>
        <begin position="209"/>
        <end position="228"/>
    </location>
</feature>
<evidence type="ECO:0000256" key="1">
    <source>
        <dbReference type="ARBA" id="ARBA00022448"/>
    </source>
</evidence>
<evidence type="ECO:0000313" key="10">
    <source>
        <dbReference type="EMBL" id="CAD7416156.1"/>
    </source>
</evidence>
<organism evidence="10">
    <name type="scientific">Timema poppense</name>
    <name type="common">Walking stick</name>
    <dbReference type="NCBI Taxonomy" id="170557"/>
    <lineage>
        <taxon>Eukaryota</taxon>
        <taxon>Metazoa</taxon>
        <taxon>Ecdysozoa</taxon>
        <taxon>Arthropoda</taxon>
        <taxon>Hexapoda</taxon>
        <taxon>Insecta</taxon>
        <taxon>Pterygota</taxon>
        <taxon>Neoptera</taxon>
        <taxon>Polyneoptera</taxon>
        <taxon>Phasmatodea</taxon>
        <taxon>Timematodea</taxon>
        <taxon>Timematoidea</taxon>
        <taxon>Timematidae</taxon>
        <taxon>Timema</taxon>
    </lineage>
</organism>
<evidence type="ECO:0000256" key="8">
    <source>
        <dbReference type="SAM" id="Phobius"/>
    </source>
</evidence>
<dbReference type="GO" id="GO:0005524">
    <property type="term" value="F:ATP binding"/>
    <property type="evidence" value="ECO:0007669"/>
    <property type="project" value="UniProtKB-KW"/>
</dbReference>
<dbReference type="GO" id="GO:0016020">
    <property type="term" value="C:membrane"/>
    <property type="evidence" value="ECO:0007669"/>
    <property type="project" value="InterPro"/>
</dbReference>
<keyword evidence="4" id="KW-0067">ATP-binding</keyword>
<dbReference type="InterPro" id="IPR050173">
    <property type="entry name" value="ABC_transporter_C-like"/>
</dbReference>
<dbReference type="PANTHER" id="PTHR24223:SF415">
    <property type="entry name" value="FI20190P1"/>
    <property type="match status" value="1"/>
</dbReference>
<feature type="transmembrane region" description="Helical" evidence="8">
    <location>
        <begin position="51"/>
        <end position="75"/>
    </location>
</feature>
<keyword evidence="3" id="KW-0547">Nucleotide-binding</keyword>
<dbReference type="InterPro" id="IPR011527">
    <property type="entry name" value="ABC1_TM_dom"/>
</dbReference>
<dbReference type="PROSITE" id="PS50929">
    <property type="entry name" value="ABC_TM1F"/>
    <property type="match status" value="1"/>
</dbReference>
<dbReference type="EMBL" id="OD010563">
    <property type="protein sequence ID" value="CAD7416156.1"/>
    <property type="molecule type" value="Genomic_DNA"/>
</dbReference>
<reference evidence="10" key="1">
    <citation type="submission" date="2020-11" db="EMBL/GenBank/DDBJ databases">
        <authorList>
            <person name="Tran Van P."/>
        </authorList>
    </citation>
    <scope>NUCLEOTIDE SEQUENCE</scope>
</reference>
<sequence length="281" mass="31505">MQRQIYSRTAMEEEKQLWQYEVGENESSLNSSSIIPTSAFSIFTTELSLTIYGVLMIICVIFVLARSALFFLFCMKSSIQLHNTMFENILRSKMRFFDTNPSGRILNRFSKDMGSVDELLPRALIDTIQILLVMLGILAMILVVNYIMIVPMIIVGIVFFAMRVVYISSARSVKRLEGITRSPVFSHLSASMNGLPTIRSSHAQQMVRKEFDHHQPSDGSVDGPDAQQLQPSITRLSPSGLNPMSEGFILPSEDVILYSLAGIKAPSNSHYWNPESALSLI</sequence>
<dbReference type="PANTHER" id="PTHR24223">
    <property type="entry name" value="ATP-BINDING CASSETTE SUB-FAMILY C"/>
    <property type="match status" value="1"/>
</dbReference>
<keyword evidence="5 8" id="KW-1133">Transmembrane helix</keyword>
<keyword evidence="6 8" id="KW-0472">Membrane</keyword>